<dbReference type="GO" id="GO:0005634">
    <property type="term" value="C:nucleus"/>
    <property type="evidence" value="ECO:0007669"/>
    <property type="project" value="UniProtKB-SubCell"/>
</dbReference>
<accession>A0A8H7QU13</accession>
<organism evidence="4 5">
    <name type="scientific">Mucor saturninus</name>
    <dbReference type="NCBI Taxonomy" id="64648"/>
    <lineage>
        <taxon>Eukaryota</taxon>
        <taxon>Fungi</taxon>
        <taxon>Fungi incertae sedis</taxon>
        <taxon>Mucoromycota</taxon>
        <taxon>Mucoromycotina</taxon>
        <taxon>Mucoromycetes</taxon>
        <taxon>Mucorales</taxon>
        <taxon>Mucorineae</taxon>
        <taxon>Mucoraceae</taxon>
        <taxon>Mucor</taxon>
    </lineage>
</organism>
<dbReference type="PROSITE" id="PS51542">
    <property type="entry name" value="FYRN"/>
    <property type="match status" value="1"/>
</dbReference>
<dbReference type="Pfam" id="PF05964">
    <property type="entry name" value="FYRN"/>
    <property type="match status" value="1"/>
</dbReference>
<evidence type="ECO:0008006" key="6">
    <source>
        <dbReference type="Google" id="ProtNLM"/>
    </source>
</evidence>
<dbReference type="InterPro" id="IPR003888">
    <property type="entry name" value="FYrich_N"/>
</dbReference>
<comment type="subcellular location">
    <subcellularLocation>
        <location evidence="1">Nucleus</location>
    </subcellularLocation>
</comment>
<dbReference type="PROSITE" id="PS51543">
    <property type="entry name" value="FYRC"/>
    <property type="match status" value="1"/>
</dbReference>
<name>A0A8H7QU13_9FUNG</name>
<evidence type="ECO:0000313" key="5">
    <source>
        <dbReference type="Proteomes" id="UP000603453"/>
    </source>
</evidence>
<feature type="coiled-coil region" evidence="3">
    <location>
        <begin position="27"/>
        <end position="61"/>
    </location>
</feature>
<dbReference type="OrthoDB" id="285793at2759"/>
<dbReference type="Pfam" id="PF05965">
    <property type="entry name" value="FYRC"/>
    <property type="match status" value="1"/>
</dbReference>
<dbReference type="InterPro" id="IPR040092">
    <property type="entry name" value="TBRG1"/>
</dbReference>
<evidence type="ECO:0000256" key="2">
    <source>
        <dbReference type="ARBA" id="ARBA00023242"/>
    </source>
</evidence>
<dbReference type="InterPro" id="IPR003889">
    <property type="entry name" value="FYrich_C"/>
</dbReference>
<evidence type="ECO:0000256" key="1">
    <source>
        <dbReference type="ARBA" id="ARBA00004123"/>
    </source>
</evidence>
<protein>
    <recommendedName>
        <fullName evidence="6">Transforming growth factor beta regulator 1</fullName>
    </recommendedName>
</protein>
<comment type="caution">
    <text evidence="4">The sequence shown here is derived from an EMBL/GenBank/DDBJ whole genome shotgun (WGS) entry which is preliminary data.</text>
</comment>
<keyword evidence="2" id="KW-0539">Nucleus</keyword>
<dbReference type="EMBL" id="JAEPRD010000106">
    <property type="protein sequence ID" value="KAG2198722.1"/>
    <property type="molecule type" value="Genomic_DNA"/>
</dbReference>
<keyword evidence="5" id="KW-1185">Reference proteome</keyword>
<dbReference type="PANTHER" id="PTHR22715:SF0">
    <property type="entry name" value="TRANSFORMING GROWTH FACTOR BETA REGULATOR 1"/>
    <property type="match status" value="1"/>
</dbReference>
<evidence type="ECO:0000313" key="4">
    <source>
        <dbReference type="EMBL" id="KAG2198722.1"/>
    </source>
</evidence>
<dbReference type="Proteomes" id="UP000603453">
    <property type="component" value="Unassembled WGS sequence"/>
</dbReference>
<evidence type="ECO:0000256" key="3">
    <source>
        <dbReference type="SAM" id="Coils"/>
    </source>
</evidence>
<reference evidence="4" key="1">
    <citation type="submission" date="2020-12" db="EMBL/GenBank/DDBJ databases">
        <title>Metabolic potential, ecology and presence of endohyphal bacteria is reflected in genomic diversity of Mucoromycotina.</title>
        <authorList>
            <person name="Muszewska A."/>
            <person name="Okrasinska A."/>
            <person name="Steczkiewicz K."/>
            <person name="Drgas O."/>
            <person name="Orlowska M."/>
            <person name="Perlinska-Lenart U."/>
            <person name="Aleksandrzak-Piekarczyk T."/>
            <person name="Szatraj K."/>
            <person name="Zielenkiewicz U."/>
            <person name="Pilsyk S."/>
            <person name="Malc E."/>
            <person name="Mieczkowski P."/>
            <person name="Kruszewska J.S."/>
            <person name="Biernat P."/>
            <person name="Pawlowska J."/>
        </authorList>
    </citation>
    <scope>NUCLEOTIDE SEQUENCE</scope>
    <source>
        <strain evidence="4">WA0000017839</strain>
    </source>
</reference>
<dbReference type="GO" id="GO:0051726">
    <property type="term" value="P:regulation of cell cycle"/>
    <property type="evidence" value="ECO:0007669"/>
    <property type="project" value="TreeGrafter"/>
</dbReference>
<gene>
    <name evidence="4" type="ORF">INT47_005407</name>
</gene>
<dbReference type="SMART" id="SM00541">
    <property type="entry name" value="FYRN"/>
    <property type="match status" value="1"/>
</dbReference>
<proteinExistence type="predicted"/>
<dbReference type="Gene3D" id="3.30.160.360">
    <property type="match status" value="1"/>
</dbReference>
<dbReference type="AlphaFoldDB" id="A0A8H7QU13"/>
<sequence length="281" mass="31992">MDNRIVAPSLSNVSGSRLNENQDDFPSEALESTLDNLLEKNSELTKHLEKALLKISRLRKQRSVLLDVIVKVNSNDEAYEDDDNVDDTELLSDIDSEVESSDDDPEVEIIPLPQTKRRKVQAKRQRGTKSIIVPKDESGNYIFPVQIGRTLLLSLGNIIPNENFYNQNYIFPVGYSMQRTYKSMVNEHAFTTYTCSIDKDAFDKPIFCIQAEDAPDIIIQKNTPTAAWSEVLKRSNELRKKEFKNTVSGPEYYGLSFATIKKMIQELPGAEECLGYQWVDL</sequence>
<keyword evidence="3" id="KW-0175">Coiled coil</keyword>
<dbReference type="PANTHER" id="PTHR22715">
    <property type="entry name" value="TRANSFORMING GROWTH FACTOR BETA REGULATED GENE 1"/>
    <property type="match status" value="1"/>
</dbReference>